<gene>
    <name evidence="1" type="ORF">HMPREF1097_02660</name>
</gene>
<protein>
    <submittedName>
        <fullName evidence="1">Uncharacterized protein</fullName>
    </submittedName>
</protein>
<name>R0ANU4_9FIRM</name>
<dbReference type="AlphaFoldDB" id="R0ANU4"/>
<dbReference type="PATRIC" id="fig|997897.5.peg.2825"/>
<sequence>MFIELYCKKAFEDLLGHFVVGDIYSGNLDIRDESMFKFHLNWILRHVNNGDFKIVAPWKYTKAHINQDLINNRYVVPLIEYCEAFYNK</sequence>
<evidence type="ECO:0000313" key="1">
    <source>
        <dbReference type="EMBL" id="ENZ38078.1"/>
    </source>
</evidence>
<evidence type="ECO:0000313" key="2">
    <source>
        <dbReference type="Proteomes" id="UP000013041"/>
    </source>
</evidence>
<proteinExistence type="predicted"/>
<dbReference type="EMBL" id="AGYG01000019">
    <property type="protein sequence ID" value="ENZ38078.1"/>
    <property type="molecule type" value="Genomic_DNA"/>
</dbReference>
<reference evidence="1 2" key="1">
    <citation type="submission" date="2013-01" db="EMBL/GenBank/DDBJ databases">
        <title>The Genome Sequence of Clostridium bolteae 90B8.</title>
        <authorList>
            <consortium name="The Broad Institute Genome Sequencing Platform"/>
            <person name="Earl A."/>
            <person name="Ward D."/>
            <person name="Feldgarden M."/>
            <person name="Gevers D."/>
            <person name="Courvalin P."/>
            <person name="Lambert T."/>
            <person name="Walker B."/>
            <person name="Young S.K."/>
            <person name="Zeng Q."/>
            <person name="Gargeya S."/>
            <person name="Fitzgerald M."/>
            <person name="Haas B."/>
            <person name="Abouelleil A."/>
            <person name="Alvarado L."/>
            <person name="Arachchi H.M."/>
            <person name="Berlin A.M."/>
            <person name="Chapman S.B."/>
            <person name="Dewar J."/>
            <person name="Goldberg J."/>
            <person name="Griggs A."/>
            <person name="Gujja S."/>
            <person name="Hansen M."/>
            <person name="Howarth C."/>
            <person name="Imamovic A."/>
            <person name="Larimer J."/>
            <person name="McCowan C."/>
            <person name="Murphy C."/>
            <person name="Neiman D."/>
            <person name="Pearson M."/>
            <person name="Priest M."/>
            <person name="Roberts A."/>
            <person name="Saif S."/>
            <person name="Shea T."/>
            <person name="Sisk P."/>
            <person name="Sykes S."/>
            <person name="Wortman J."/>
            <person name="Nusbaum C."/>
            <person name="Birren B."/>
        </authorList>
    </citation>
    <scope>NUCLEOTIDE SEQUENCE [LARGE SCALE GENOMIC DNA]</scope>
    <source>
        <strain evidence="1 2">90B8</strain>
    </source>
</reference>
<dbReference type="RefSeq" id="WP_002572370.1">
    <property type="nucleotide sequence ID" value="NZ_KB851154.1"/>
</dbReference>
<dbReference type="Proteomes" id="UP000013041">
    <property type="component" value="Unassembled WGS sequence"/>
</dbReference>
<dbReference type="HOGENOM" id="CLU_2463584_0_0_9"/>
<organism evidence="1 2">
    <name type="scientific">Enterocloster bolteae 90B8</name>
    <dbReference type="NCBI Taxonomy" id="997897"/>
    <lineage>
        <taxon>Bacteria</taxon>
        <taxon>Bacillati</taxon>
        <taxon>Bacillota</taxon>
        <taxon>Clostridia</taxon>
        <taxon>Lachnospirales</taxon>
        <taxon>Lachnospiraceae</taxon>
        <taxon>Enterocloster</taxon>
    </lineage>
</organism>
<comment type="caution">
    <text evidence="1">The sequence shown here is derived from an EMBL/GenBank/DDBJ whole genome shotgun (WGS) entry which is preliminary data.</text>
</comment>
<accession>R0ANU4</accession>